<accession>A0A1H3E719</accession>
<dbReference type="InterPro" id="IPR036490">
    <property type="entry name" value="ThsB_TIR-like_sf"/>
</dbReference>
<dbReference type="EMBL" id="FNOS01000002">
    <property type="protein sequence ID" value="SDX73689.1"/>
    <property type="molecule type" value="Genomic_DNA"/>
</dbReference>
<proteinExistence type="predicted"/>
<organism evidence="2 3">
    <name type="scientific">Salimicrobium album</name>
    <dbReference type="NCBI Taxonomy" id="50717"/>
    <lineage>
        <taxon>Bacteria</taxon>
        <taxon>Bacillati</taxon>
        <taxon>Bacillota</taxon>
        <taxon>Bacilli</taxon>
        <taxon>Bacillales</taxon>
        <taxon>Bacillaceae</taxon>
        <taxon>Salimicrobium</taxon>
    </lineage>
</organism>
<evidence type="ECO:0000313" key="3">
    <source>
        <dbReference type="Proteomes" id="UP000198647"/>
    </source>
</evidence>
<dbReference type="Pfam" id="PF08937">
    <property type="entry name" value="ThsB_TIR"/>
    <property type="match status" value="1"/>
</dbReference>
<feature type="domain" description="Thoeris protein ThsB TIR-like" evidence="1">
    <location>
        <begin position="6"/>
        <end position="100"/>
    </location>
</feature>
<sequence length="162" mass="18811">MVKRVFFSFHYSKDNSRAGVVRNSNITKDMKDYFDAAEWEKVKKQTPLAIKRWINSQLTNTSATIILIGAETSKRDWVKYEIEESLNRNKGILGINIHNIKNLDGYTSIKGANPLNKFNVRTNSRIEKASNVFPVYDWKIHDGYQNLGRWIDEACAISYKYL</sequence>
<protein>
    <submittedName>
        <fullName evidence="2">MTH538 TIR-like domain</fullName>
    </submittedName>
</protein>
<gene>
    <name evidence="2" type="ORF">SAMN04488081_1249</name>
</gene>
<dbReference type="Proteomes" id="UP000198647">
    <property type="component" value="Unassembled WGS sequence"/>
</dbReference>
<evidence type="ECO:0000259" key="1">
    <source>
        <dbReference type="Pfam" id="PF08937"/>
    </source>
</evidence>
<evidence type="ECO:0000313" key="2">
    <source>
        <dbReference type="EMBL" id="SDX73689.1"/>
    </source>
</evidence>
<keyword evidence="3" id="KW-1185">Reference proteome</keyword>
<dbReference type="Gene3D" id="3.40.50.9200">
    <property type="entry name" value="Hypothetical protein MTH538"/>
    <property type="match status" value="1"/>
</dbReference>
<comment type="caution">
    <text evidence="2">The sequence shown here is derived from an EMBL/GenBank/DDBJ whole genome shotgun (WGS) entry which is preliminary data.</text>
</comment>
<dbReference type="InterPro" id="IPR015032">
    <property type="entry name" value="ThsB__TIR-like_domain"/>
</dbReference>
<name>A0A1H3E719_9BACI</name>
<dbReference type="RefSeq" id="WP_093106347.1">
    <property type="nucleotide sequence ID" value="NZ_FNOS01000002.1"/>
</dbReference>
<reference evidence="2 3" key="1">
    <citation type="submission" date="2016-10" db="EMBL/GenBank/DDBJ databases">
        <authorList>
            <person name="Varghese N."/>
            <person name="Submissions S."/>
        </authorList>
    </citation>
    <scope>NUCLEOTIDE SEQUENCE [LARGE SCALE GENOMIC DNA]</scope>
    <source>
        <strain evidence="2 3">DSM 20748</strain>
    </source>
</reference>
<dbReference type="SUPFAM" id="SSF52206">
    <property type="entry name" value="Hypothetical protein MTH538"/>
    <property type="match status" value="1"/>
</dbReference>